<feature type="compositionally biased region" description="Polar residues" evidence="1">
    <location>
        <begin position="296"/>
        <end position="308"/>
    </location>
</feature>
<protein>
    <submittedName>
        <fullName evidence="2">Uncharacterized protein</fullName>
    </submittedName>
</protein>
<proteinExistence type="predicted"/>
<evidence type="ECO:0000313" key="2">
    <source>
        <dbReference type="EMBL" id="KAF2249917.1"/>
    </source>
</evidence>
<evidence type="ECO:0000313" key="3">
    <source>
        <dbReference type="Proteomes" id="UP000800094"/>
    </source>
</evidence>
<feature type="region of interest" description="Disordered" evidence="1">
    <location>
        <begin position="81"/>
        <end position="101"/>
    </location>
</feature>
<feature type="region of interest" description="Disordered" evidence="1">
    <location>
        <begin position="159"/>
        <end position="191"/>
    </location>
</feature>
<dbReference type="GeneID" id="54574992"/>
<gene>
    <name evidence="2" type="ORF">BU26DRAFT_292634</name>
</gene>
<feature type="region of interest" description="Disordered" evidence="1">
    <location>
        <begin position="124"/>
        <end position="143"/>
    </location>
</feature>
<reference evidence="2" key="1">
    <citation type="journal article" date="2020" name="Stud. Mycol.">
        <title>101 Dothideomycetes genomes: a test case for predicting lifestyles and emergence of pathogens.</title>
        <authorList>
            <person name="Haridas S."/>
            <person name="Albert R."/>
            <person name="Binder M."/>
            <person name="Bloem J."/>
            <person name="Labutti K."/>
            <person name="Salamov A."/>
            <person name="Andreopoulos B."/>
            <person name="Baker S."/>
            <person name="Barry K."/>
            <person name="Bills G."/>
            <person name="Bluhm B."/>
            <person name="Cannon C."/>
            <person name="Castanera R."/>
            <person name="Culley D."/>
            <person name="Daum C."/>
            <person name="Ezra D."/>
            <person name="Gonzalez J."/>
            <person name="Henrissat B."/>
            <person name="Kuo A."/>
            <person name="Liang C."/>
            <person name="Lipzen A."/>
            <person name="Lutzoni F."/>
            <person name="Magnuson J."/>
            <person name="Mondo S."/>
            <person name="Nolan M."/>
            <person name="Ohm R."/>
            <person name="Pangilinan J."/>
            <person name="Park H.-J."/>
            <person name="Ramirez L."/>
            <person name="Alfaro M."/>
            <person name="Sun H."/>
            <person name="Tritt A."/>
            <person name="Yoshinaga Y."/>
            <person name="Zwiers L.-H."/>
            <person name="Turgeon B."/>
            <person name="Goodwin S."/>
            <person name="Spatafora J."/>
            <person name="Crous P."/>
            <person name="Grigoriev I."/>
        </authorList>
    </citation>
    <scope>NUCLEOTIDE SEQUENCE</scope>
    <source>
        <strain evidence="2">CBS 122368</strain>
    </source>
</reference>
<keyword evidence="3" id="KW-1185">Reference proteome</keyword>
<name>A0A6A6IIB3_9PLEO</name>
<accession>A0A6A6IIB3</accession>
<dbReference type="AlphaFoldDB" id="A0A6A6IIB3"/>
<dbReference type="EMBL" id="ML987194">
    <property type="protein sequence ID" value="KAF2249917.1"/>
    <property type="molecule type" value="Genomic_DNA"/>
</dbReference>
<dbReference type="Proteomes" id="UP000800094">
    <property type="component" value="Unassembled WGS sequence"/>
</dbReference>
<feature type="region of interest" description="Disordered" evidence="1">
    <location>
        <begin position="237"/>
        <end position="308"/>
    </location>
</feature>
<evidence type="ECO:0000256" key="1">
    <source>
        <dbReference type="SAM" id="MobiDB-lite"/>
    </source>
</evidence>
<sequence>MNEVISHLTDKRSHALFLEVCPVCKEIVLSLPEKESHADSFKKCNNPFTEKGPAAAQAQWEALFRKLFPFLSTVPSPYNEIPHSPSVSHREARSTSPFRDMQHPFAPVARNWTWTEQVWTGTAPSWDSRASQHPSTAHRRTGGLHANSVSSLEMIQRTQSQGRTFGLPWPPDTPLPERSSQSPHPEDIRTQNRILKEALAAERKSRLPEGEKDNAMALVEADLTRWMHDVQSQGLPTSITLSLPDSQGRLPMRTSYSTGFRANGSQSLVYSQEHSQTGGTVDPQYQSQPPYGPTAQYGSAASSTSTDE</sequence>
<feature type="compositionally biased region" description="Polar residues" evidence="1">
    <location>
        <begin position="254"/>
        <end position="289"/>
    </location>
</feature>
<feature type="compositionally biased region" description="Polar residues" evidence="1">
    <location>
        <begin position="124"/>
        <end position="135"/>
    </location>
</feature>
<organism evidence="2 3">
    <name type="scientific">Trematosphaeria pertusa</name>
    <dbReference type="NCBI Taxonomy" id="390896"/>
    <lineage>
        <taxon>Eukaryota</taxon>
        <taxon>Fungi</taxon>
        <taxon>Dikarya</taxon>
        <taxon>Ascomycota</taxon>
        <taxon>Pezizomycotina</taxon>
        <taxon>Dothideomycetes</taxon>
        <taxon>Pleosporomycetidae</taxon>
        <taxon>Pleosporales</taxon>
        <taxon>Massarineae</taxon>
        <taxon>Trematosphaeriaceae</taxon>
        <taxon>Trematosphaeria</taxon>
    </lineage>
</organism>
<dbReference type="RefSeq" id="XP_033684921.1">
    <property type="nucleotide sequence ID" value="XM_033821662.1"/>
</dbReference>